<evidence type="ECO:0000259" key="2">
    <source>
        <dbReference type="SMART" id="SM00382"/>
    </source>
</evidence>
<accession>A0A2H0W4G0</accession>
<dbReference type="NCBIfam" id="TIGR01420">
    <property type="entry name" value="pilT_fam"/>
    <property type="match status" value="1"/>
</dbReference>
<dbReference type="GO" id="GO:0005524">
    <property type="term" value="F:ATP binding"/>
    <property type="evidence" value="ECO:0007669"/>
    <property type="project" value="InterPro"/>
</dbReference>
<dbReference type="InterPro" id="IPR001482">
    <property type="entry name" value="T2SS/T4SS_dom"/>
</dbReference>
<dbReference type="AlphaFoldDB" id="A0A2H0W4G0"/>
<protein>
    <submittedName>
        <fullName evidence="3">Type IV pili twitching motility protein PilT</fullName>
    </submittedName>
</protein>
<dbReference type="SUPFAM" id="SSF52540">
    <property type="entry name" value="P-loop containing nucleoside triphosphate hydrolases"/>
    <property type="match status" value="1"/>
</dbReference>
<dbReference type="PANTHER" id="PTHR30486:SF12">
    <property type="entry name" value="TYPE IV PILUS ATPASE PILU"/>
    <property type="match status" value="1"/>
</dbReference>
<organism evidence="3 4">
    <name type="scientific">Candidatus Buchananbacteria bacterium CG10_big_fil_rev_8_21_14_0_10_33_19</name>
    <dbReference type="NCBI Taxonomy" id="1974525"/>
    <lineage>
        <taxon>Bacteria</taxon>
        <taxon>Candidatus Buchananiibacteriota</taxon>
    </lineage>
</organism>
<evidence type="ECO:0000256" key="1">
    <source>
        <dbReference type="ARBA" id="ARBA00006611"/>
    </source>
</evidence>
<sequence>MSVGQELTIKNILTDAVKRGASDLHFSVGNNPILRIDDHLVYLEDQEVVTQDFMQGLVDFLLTKEKKEKLLVNKEIVLAYNFDNNLRFKVNIFYQRGFLSVSLRHIPYQVPTLESLKLNSILSNLVKNKNGLILVSGPFGSGRSTTIAALIEEINRSRKEYIITIEDPIEYIFTNNKSIIEQREVGIDTNSFAEALKYFEEEDGDILFLEEINKSEVIPAVLEIARGSSLVFSAISADSSTNAIARILDMFPAYDQERIRDLLATALRAVICQKIIPKIGGGVAVVQEVLVMNEAVKSMIINGNIAGLNNLIQTSRNEGMVSFNYGLAKLVKSSKITREDALDNTTDRKILESLLR</sequence>
<evidence type="ECO:0000313" key="4">
    <source>
        <dbReference type="Proteomes" id="UP000229056"/>
    </source>
</evidence>
<dbReference type="InterPro" id="IPR006321">
    <property type="entry name" value="PilT/PilU"/>
</dbReference>
<evidence type="ECO:0000313" key="3">
    <source>
        <dbReference type="EMBL" id="PIS06245.1"/>
    </source>
</evidence>
<comment type="similarity">
    <text evidence="1">Belongs to the GSP E family.</text>
</comment>
<dbReference type="EMBL" id="PEZY01000005">
    <property type="protein sequence ID" value="PIS06245.1"/>
    <property type="molecule type" value="Genomic_DNA"/>
</dbReference>
<dbReference type="InterPro" id="IPR003593">
    <property type="entry name" value="AAA+_ATPase"/>
</dbReference>
<feature type="domain" description="AAA+ ATPase" evidence="2">
    <location>
        <begin position="129"/>
        <end position="263"/>
    </location>
</feature>
<dbReference type="Gene3D" id="3.30.450.90">
    <property type="match status" value="1"/>
</dbReference>
<comment type="caution">
    <text evidence="3">The sequence shown here is derived from an EMBL/GenBank/DDBJ whole genome shotgun (WGS) entry which is preliminary data.</text>
</comment>
<dbReference type="GO" id="GO:0016887">
    <property type="term" value="F:ATP hydrolysis activity"/>
    <property type="evidence" value="ECO:0007669"/>
    <property type="project" value="InterPro"/>
</dbReference>
<dbReference type="PANTHER" id="PTHR30486">
    <property type="entry name" value="TWITCHING MOTILITY PROTEIN PILT"/>
    <property type="match status" value="1"/>
</dbReference>
<dbReference type="SMART" id="SM00382">
    <property type="entry name" value="AAA"/>
    <property type="match status" value="1"/>
</dbReference>
<gene>
    <name evidence="3" type="ORF">COT80_01590</name>
</gene>
<name>A0A2H0W4G0_9BACT</name>
<proteinExistence type="inferred from homology"/>
<dbReference type="Proteomes" id="UP000229056">
    <property type="component" value="Unassembled WGS sequence"/>
</dbReference>
<reference evidence="4" key="1">
    <citation type="submission" date="2017-09" db="EMBL/GenBank/DDBJ databases">
        <title>Depth-based differentiation of microbial function through sediment-hosted aquifers and enrichment of novel symbionts in the deep terrestrial subsurface.</title>
        <authorList>
            <person name="Probst A.J."/>
            <person name="Ladd B."/>
            <person name="Jarett J.K."/>
            <person name="Geller-Mcgrath D.E."/>
            <person name="Sieber C.M.K."/>
            <person name="Emerson J.B."/>
            <person name="Anantharaman K."/>
            <person name="Thomas B.C."/>
            <person name="Malmstrom R."/>
            <person name="Stieglmeier M."/>
            <person name="Klingl A."/>
            <person name="Woyke T."/>
            <person name="Ryan C.M."/>
            <person name="Banfield J.F."/>
        </authorList>
    </citation>
    <scope>NUCLEOTIDE SEQUENCE [LARGE SCALE GENOMIC DNA]</scope>
</reference>
<dbReference type="InterPro" id="IPR050921">
    <property type="entry name" value="T4SS_GSP_E_ATPase"/>
</dbReference>
<dbReference type="InterPro" id="IPR027417">
    <property type="entry name" value="P-loop_NTPase"/>
</dbReference>
<dbReference type="Pfam" id="PF00437">
    <property type="entry name" value="T2SSE"/>
    <property type="match status" value="1"/>
</dbReference>
<dbReference type="Gene3D" id="3.40.50.300">
    <property type="entry name" value="P-loop containing nucleotide triphosphate hydrolases"/>
    <property type="match status" value="1"/>
</dbReference>